<dbReference type="Proteomes" id="UP000737402">
    <property type="component" value="Unassembled WGS sequence"/>
</dbReference>
<evidence type="ECO:0000313" key="1">
    <source>
        <dbReference type="EMBL" id="MBM7621476.1"/>
    </source>
</evidence>
<keyword evidence="2" id="KW-1185">Reference proteome</keyword>
<gene>
    <name evidence="1" type="ORF">JOC95_003365</name>
</gene>
<reference evidence="1 2" key="1">
    <citation type="submission" date="2021-01" db="EMBL/GenBank/DDBJ databases">
        <title>Genomic Encyclopedia of Type Strains, Phase IV (KMG-IV): sequencing the most valuable type-strain genomes for metagenomic binning, comparative biology and taxonomic classification.</title>
        <authorList>
            <person name="Goeker M."/>
        </authorList>
    </citation>
    <scope>NUCLEOTIDE SEQUENCE [LARGE SCALE GENOMIC DNA]</scope>
    <source>
        <strain evidence="1 2">DSM 25879</strain>
    </source>
</reference>
<organism evidence="1 2">
    <name type="scientific">Sutcliffiella tianshenii</name>
    <dbReference type="NCBI Taxonomy" id="1463404"/>
    <lineage>
        <taxon>Bacteria</taxon>
        <taxon>Bacillati</taxon>
        <taxon>Bacillota</taxon>
        <taxon>Bacilli</taxon>
        <taxon>Bacillales</taxon>
        <taxon>Bacillaceae</taxon>
        <taxon>Sutcliffiella</taxon>
    </lineage>
</organism>
<evidence type="ECO:0000313" key="2">
    <source>
        <dbReference type="Proteomes" id="UP000737402"/>
    </source>
</evidence>
<name>A0ABS2P3E6_9BACI</name>
<proteinExistence type="predicted"/>
<evidence type="ECO:0008006" key="3">
    <source>
        <dbReference type="Google" id="ProtNLM"/>
    </source>
</evidence>
<sequence>MICTVYGRKRGKVMNEELAAEILDKLKNGELHQYLVTKEEFMEFRKVLVSRNDFKHFRGIAKHNGEVVYQYMQEARS</sequence>
<dbReference type="EMBL" id="JAFBED010000008">
    <property type="protein sequence ID" value="MBM7621476.1"/>
    <property type="molecule type" value="Genomic_DNA"/>
</dbReference>
<protein>
    <recommendedName>
        <fullName evidence="3">Abortive phage infection protein</fullName>
    </recommendedName>
</protein>
<comment type="caution">
    <text evidence="1">The sequence shown here is derived from an EMBL/GenBank/DDBJ whole genome shotgun (WGS) entry which is preliminary data.</text>
</comment>
<accession>A0ABS2P3E6</accession>